<comment type="similarity">
    <text evidence="2">Belongs to the nematode receptor-like protein srb family.</text>
</comment>
<keyword evidence="4" id="KW-1133">Transmembrane helix</keyword>
<comment type="subcellular location">
    <subcellularLocation>
        <location evidence="1">Membrane</location>
        <topology evidence="1">Multi-pass membrane protein</topology>
    </subcellularLocation>
</comment>
<name>A0A8R1IEH9_CAEJA</name>
<evidence type="ECO:0000256" key="5">
    <source>
        <dbReference type="ARBA" id="ARBA00023136"/>
    </source>
</evidence>
<evidence type="ECO:0000256" key="2">
    <source>
        <dbReference type="ARBA" id="ARBA00006860"/>
    </source>
</evidence>
<dbReference type="EnsemblMetazoa" id="CJA26255.1">
    <property type="protein sequence ID" value="CJA26255.1"/>
    <property type="gene ID" value="WBGene00181827"/>
</dbReference>
<dbReference type="GO" id="GO:0004888">
    <property type="term" value="F:transmembrane signaling receptor activity"/>
    <property type="evidence" value="ECO:0007669"/>
    <property type="project" value="InterPro"/>
</dbReference>
<dbReference type="InterPro" id="IPR002184">
    <property type="entry name" value="7TM_GPCR_serpentine_rcpt_Srb"/>
</dbReference>
<keyword evidence="7" id="KW-1185">Reference proteome</keyword>
<dbReference type="PANTHER" id="PTHR31216:SF10">
    <property type="entry name" value="SERPENTINE RECEPTOR CLASS BETA-7"/>
    <property type="match status" value="1"/>
</dbReference>
<keyword evidence="5" id="KW-0472">Membrane</keyword>
<protein>
    <submittedName>
        <fullName evidence="6">Uncharacterized protein</fullName>
    </submittedName>
</protein>
<sequence length="83" mass="9151">MDDPCETLYHISAPFLAKDKCSLIIQKDLFKFGHLGAIVEMTIPMFLPFSITIERIFATQSAEHYEHTPVVLGPVLTVASTGG</sequence>
<evidence type="ECO:0000256" key="1">
    <source>
        <dbReference type="ARBA" id="ARBA00004141"/>
    </source>
</evidence>
<evidence type="ECO:0000313" key="6">
    <source>
        <dbReference type="EnsemblMetazoa" id="CJA26255.1"/>
    </source>
</evidence>
<evidence type="ECO:0000256" key="3">
    <source>
        <dbReference type="ARBA" id="ARBA00022692"/>
    </source>
</evidence>
<keyword evidence="3" id="KW-0812">Transmembrane</keyword>
<reference evidence="6" key="2">
    <citation type="submission" date="2022-06" db="UniProtKB">
        <authorList>
            <consortium name="EnsemblMetazoa"/>
        </authorList>
    </citation>
    <scope>IDENTIFICATION</scope>
    <source>
        <strain evidence="6">DF5081</strain>
    </source>
</reference>
<proteinExistence type="inferred from homology"/>
<dbReference type="PANTHER" id="PTHR31216">
    <property type="entry name" value="SERPENTINE RECEPTOR CLASS BETA-1-RELATED-RELATED"/>
    <property type="match status" value="1"/>
</dbReference>
<organism evidence="6 7">
    <name type="scientific">Caenorhabditis japonica</name>
    <dbReference type="NCBI Taxonomy" id="281687"/>
    <lineage>
        <taxon>Eukaryota</taxon>
        <taxon>Metazoa</taxon>
        <taxon>Ecdysozoa</taxon>
        <taxon>Nematoda</taxon>
        <taxon>Chromadorea</taxon>
        <taxon>Rhabditida</taxon>
        <taxon>Rhabditina</taxon>
        <taxon>Rhabditomorpha</taxon>
        <taxon>Rhabditoidea</taxon>
        <taxon>Rhabditidae</taxon>
        <taxon>Peloderinae</taxon>
        <taxon>Caenorhabditis</taxon>
    </lineage>
</organism>
<dbReference type="GO" id="GO:0016020">
    <property type="term" value="C:membrane"/>
    <property type="evidence" value="ECO:0007669"/>
    <property type="project" value="UniProtKB-SubCell"/>
</dbReference>
<evidence type="ECO:0000313" key="7">
    <source>
        <dbReference type="Proteomes" id="UP000005237"/>
    </source>
</evidence>
<evidence type="ECO:0000256" key="4">
    <source>
        <dbReference type="ARBA" id="ARBA00022989"/>
    </source>
</evidence>
<dbReference type="Pfam" id="PF02175">
    <property type="entry name" value="7TM_GPCR_Srb"/>
    <property type="match status" value="1"/>
</dbReference>
<dbReference type="GO" id="GO:0007606">
    <property type="term" value="P:sensory perception of chemical stimulus"/>
    <property type="evidence" value="ECO:0007669"/>
    <property type="project" value="InterPro"/>
</dbReference>
<dbReference type="Proteomes" id="UP000005237">
    <property type="component" value="Unassembled WGS sequence"/>
</dbReference>
<reference evidence="7" key="1">
    <citation type="submission" date="2010-08" db="EMBL/GenBank/DDBJ databases">
        <authorList>
            <consortium name="Caenorhabditis japonica Sequencing Consortium"/>
            <person name="Wilson R.K."/>
        </authorList>
    </citation>
    <scope>NUCLEOTIDE SEQUENCE [LARGE SCALE GENOMIC DNA]</scope>
    <source>
        <strain evidence="7">DF5081</strain>
    </source>
</reference>
<dbReference type="PRINTS" id="PR00699">
    <property type="entry name" value="TMPROTEINSRB"/>
</dbReference>
<dbReference type="AlphaFoldDB" id="A0A8R1IEH9"/>
<accession>A0A8R1IEH9</accession>